<name>A0A0A8YC94_ARUDO</name>
<evidence type="ECO:0000313" key="1">
    <source>
        <dbReference type="EMBL" id="JAD22983.1"/>
    </source>
</evidence>
<organism evidence="1">
    <name type="scientific">Arundo donax</name>
    <name type="common">Giant reed</name>
    <name type="synonym">Donax arundinaceus</name>
    <dbReference type="NCBI Taxonomy" id="35708"/>
    <lineage>
        <taxon>Eukaryota</taxon>
        <taxon>Viridiplantae</taxon>
        <taxon>Streptophyta</taxon>
        <taxon>Embryophyta</taxon>
        <taxon>Tracheophyta</taxon>
        <taxon>Spermatophyta</taxon>
        <taxon>Magnoliopsida</taxon>
        <taxon>Liliopsida</taxon>
        <taxon>Poales</taxon>
        <taxon>Poaceae</taxon>
        <taxon>PACMAD clade</taxon>
        <taxon>Arundinoideae</taxon>
        <taxon>Arundineae</taxon>
        <taxon>Arundo</taxon>
    </lineage>
</organism>
<sequence>MSASLISKFLLSLSIQAPAISLCQY</sequence>
<reference evidence="1" key="2">
    <citation type="journal article" date="2015" name="Data Brief">
        <title>Shoot transcriptome of the giant reed, Arundo donax.</title>
        <authorList>
            <person name="Barrero R.A."/>
            <person name="Guerrero F.D."/>
            <person name="Moolhuijzen P."/>
            <person name="Goolsby J.A."/>
            <person name="Tidwell J."/>
            <person name="Bellgard S.E."/>
            <person name="Bellgard M.I."/>
        </authorList>
    </citation>
    <scope>NUCLEOTIDE SEQUENCE</scope>
    <source>
        <tissue evidence="1">Shoot tissue taken approximately 20 cm above the soil surface</tissue>
    </source>
</reference>
<dbReference type="AlphaFoldDB" id="A0A0A8YC94"/>
<accession>A0A0A8YC94</accession>
<dbReference type="EMBL" id="GBRH01274912">
    <property type="protein sequence ID" value="JAD22983.1"/>
    <property type="molecule type" value="Transcribed_RNA"/>
</dbReference>
<proteinExistence type="predicted"/>
<reference evidence="1" key="1">
    <citation type="submission" date="2014-09" db="EMBL/GenBank/DDBJ databases">
        <authorList>
            <person name="Magalhaes I.L.F."/>
            <person name="Oliveira U."/>
            <person name="Santos F.R."/>
            <person name="Vidigal T.H.D.A."/>
            <person name="Brescovit A.D."/>
            <person name="Santos A.J."/>
        </authorList>
    </citation>
    <scope>NUCLEOTIDE SEQUENCE</scope>
    <source>
        <tissue evidence="1">Shoot tissue taken approximately 20 cm above the soil surface</tissue>
    </source>
</reference>
<protein>
    <submittedName>
        <fullName evidence="1">Uncharacterized protein</fullName>
    </submittedName>
</protein>